<sequence>MEYQFRPLGKTCAGSGKPLAPGELCTSVVVDRNGELIRLDYSNDGWTGPPEGMIGLWTCQVPPAAVIHASKVDPEILLRFFEQLLETSNPAHARMLYVVALYLLQRRRLRLDGTKIEEGVQYLHLIGSRGEGPYDVRDQQLPEEEVKALQAELNQQLSENWAASQAAA</sequence>
<dbReference type="InParanoid" id="A0A517SJW2"/>
<name>A0A517SJW2_9PLAN</name>
<reference evidence="1 2" key="1">
    <citation type="submission" date="2019-02" db="EMBL/GenBank/DDBJ databases">
        <title>Deep-cultivation of Planctomycetes and their phenomic and genomic characterization uncovers novel biology.</title>
        <authorList>
            <person name="Wiegand S."/>
            <person name="Jogler M."/>
            <person name="Boedeker C."/>
            <person name="Pinto D."/>
            <person name="Vollmers J."/>
            <person name="Rivas-Marin E."/>
            <person name="Kohn T."/>
            <person name="Peeters S.H."/>
            <person name="Heuer A."/>
            <person name="Rast P."/>
            <person name="Oberbeckmann S."/>
            <person name="Bunk B."/>
            <person name="Jeske O."/>
            <person name="Meyerdierks A."/>
            <person name="Storesund J.E."/>
            <person name="Kallscheuer N."/>
            <person name="Luecker S."/>
            <person name="Lage O.M."/>
            <person name="Pohl T."/>
            <person name="Merkel B.J."/>
            <person name="Hornburger P."/>
            <person name="Mueller R.-W."/>
            <person name="Bruemmer F."/>
            <person name="Labrenz M."/>
            <person name="Spormann A.M."/>
            <person name="Op den Camp H."/>
            <person name="Overmann J."/>
            <person name="Amann R."/>
            <person name="Jetten M.S.M."/>
            <person name="Mascher T."/>
            <person name="Medema M.H."/>
            <person name="Devos D.P."/>
            <person name="Kaster A.-K."/>
            <person name="Ovreas L."/>
            <person name="Rohde M."/>
            <person name="Galperin M.Y."/>
            <person name="Jogler C."/>
        </authorList>
    </citation>
    <scope>NUCLEOTIDE SEQUENCE [LARGE SCALE GENOMIC DNA]</scope>
    <source>
        <strain evidence="1 2">Pan44</strain>
    </source>
</reference>
<organism evidence="1 2">
    <name type="scientific">Caulifigura coniformis</name>
    <dbReference type="NCBI Taxonomy" id="2527983"/>
    <lineage>
        <taxon>Bacteria</taxon>
        <taxon>Pseudomonadati</taxon>
        <taxon>Planctomycetota</taxon>
        <taxon>Planctomycetia</taxon>
        <taxon>Planctomycetales</taxon>
        <taxon>Planctomycetaceae</taxon>
        <taxon>Caulifigura</taxon>
    </lineage>
</organism>
<gene>
    <name evidence="1" type="ORF">Pan44_44660</name>
</gene>
<dbReference type="OrthoDB" id="272345at2"/>
<dbReference type="KEGG" id="ccos:Pan44_44660"/>
<evidence type="ECO:0000313" key="1">
    <source>
        <dbReference type="EMBL" id="QDT56412.1"/>
    </source>
</evidence>
<evidence type="ECO:0000313" key="2">
    <source>
        <dbReference type="Proteomes" id="UP000315700"/>
    </source>
</evidence>
<keyword evidence="2" id="KW-1185">Reference proteome</keyword>
<protein>
    <submittedName>
        <fullName evidence="1">Uncharacterized protein</fullName>
    </submittedName>
</protein>
<proteinExistence type="predicted"/>
<dbReference type="AlphaFoldDB" id="A0A517SJW2"/>
<dbReference type="Proteomes" id="UP000315700">
    <property type="component" value="Chromosome"/>
</dbReference>
<dbReference type="RefSeq" id="WP_145033879.1">
    <property type="nucleotide sequence ID" value="NZ_CP036271.1"/>
</dbReference>
<accession>A0A517SJW2</accession>
<dbReference type="EMBL" id="CP036271">
    <property type="protein sequence ID" value="QDT56412.1"/>
    <property type="molecule type" value="Genomic_DNA"/>
</dbReference>